<organism evidence="3 4">
    <name type="scientific">Candidatus Reconcilbacillus cellulovorans</name>
    <dbReference type="NCBI Taxonomy" id="1906605"/>
    <lineage>
        <taxon>Bacteria</taxon>
        <taxon>Bacillati</taxon>
        <taxon>Bacillota</taxon>
        <taxon>Bacilli</taxon>
        <taxon>Bacillales</taxon>
        <taxon>Paenibacillaceae</taxon>
        <taxon>Candidatus Reconcilbacillus</taxon>
    </lineage>
</organism>
<comment type="caution">
    <text evidence="3">The sequence shown here is derived from an EMBL/GenBank/DDBJ whole genome shotgun (WGS) entry which is preliminary data.</text>
</comment>
<dbReference type="SUPFAM" id="SSF52038">
    <property type="entry name" value="Barstar-related"/>
    <property type="match status" value="1"/>
</dbReference>
<dbReference type="AlphaFoldDB" id="A0A2A6DZ63"/>
<dbReference type="Pfam" id="PF01337">
    <property type="entry name" value="Barstar"/>
    <property type="match status" value="1"/>
</dbReference>
<dbReference type="Proteomes" id="UP000243688">
    <property type="component" value="Unassembled WGS sequence"/>
</dbReference>
<dbReference type="CDD" id="cd05142">
    <property type="entry name" value="Barstar"/>
    <property type="match status" value="1"/>
</dbReference>
<reference evidence="3 4" key="1">
    <citation type="submission" date="2016-12" db="EMBL/GenBank/DDBJ databases">
        <title>Candidatus Reconcilibacillus cellulovorans genome.</title>
        <authorList>
            <person name="Kolinko S."/>
            <person name="Wu Y.-W."/>
            <person name="Tachea F."/>
            <person name="Denzel E."/>
            <person name="Hiras J."/>
            <person name="Baecker N."/>
            <person name="Chan L.J."/>
            <person name="Eichorst S.A."/>
            <person name="Frey D."/>
            <person name="Adams P.D."/>
            <person name="Pray T."/>
            <person name="Tanjore D."/>
            <person name="Petzold C.J."/>
            <person name="Gladden J.M."/>
            <person name="Simmons B.A."/>
            <person name="Singer S.W."/>
        </authorList>
    </citation>
    <scope>NUCLEOTIDE SEQUENCE [LARGE SCALE GENOMIC DNA]</scope>
    <source>
        <strain evidence="3">JTherm</strain>
    </source>
</reference>
<feature type="domain" description="Barstar (barnase inhibitor)" evidence="2">
    <location>
        <begin position="1"/>
        <end position="82"/>
    </location>
</feature>
<comment type="similarity">
    <text evidence="1">Belongs to the barstar family.</text>
</comment>
<dbReference type="EMBL" id="MOXJ01000021">
    <property type="protein sequence ID" value="PDO10033.1"/>
    <property type="molecule type" value="Genomic_DNA"/>
</dbReference>
<protein>
    <recommendedName>
        <fullName evidence="2">Barstar (barnase inhibitor) domain-containing protein</fullName>
    </recommendedName>
</protein>
<evidence type="ECO:0000313" key="4">
    <source>
        <dbReference type="Proteomes" id="UP000243688"/>
    </source>
</evidence>
<dbReference type="Gene3D" id="3.30.370.10">
    <property type="entry name" value="Barstar-like"/>
    <property type="match status" value="1"/>
</dbReference>
<sequence>MKRVVIDGRTIAGEDDLHDLLARELGFPDYYGRNLDALWDGLTGWAPMPLEIVWTHVEASRRALGGRLDAWLELFRDAEARIDGFRFIAADGTT</sequence>
<dbReference type="InterPro" id="IPR000468">
    <property type="entry name" value="Barstar"/>
</dbReference>
<name>A0A2A6DZ63_9BACL</name>
<evidence type="ECO:0000259" key="2">
    <source>
        <dbReference type="Pfam" id="PF01337"/>
    </source>
</evidence>
<proteinExistence type="inferred from homology"/>
<gene>
    <name evidence="3" type="ORF">BLM47_09485</name>
</gene>
<evidence type="ECO:0000313" key="3">
    <source>
        <dbReference type="EMBL" id="PDO10033.1"/>
    </source>
</evidence>
<accession>A0A2A6DZ63</accession>
<dbReference type="InterPro" id="IPR035905">
    <property type="entry name" value="Barstar-like_sf"/>
</dbReference>
<evidence type="ECO:0000256" key="1">
    <source>
        <dbReference type="ARBA" id="ARBA00006845"/>
    </source>
</evidence>